<comment type="caution">
    <text evidence="1">The sequence shown here is derived from an EMBL/GenBank/DDBJ whole genome shotgun (WGS) entry which is preliminary data.</text>
</comment>
<organism evidence="1">
    <name type="scientific">hydrocarbon metagenome</name>
    <dbReference type="NCBI Taxonomy" id="938273"/>
    <lineage>
        <taxon>unclassified sequences</taxon>
        <taxon>metagenomes</taxon>
        <taxon>ecological metagenomes</taxon>
    </lineage>
</organism>
<evidence type="ECO:0000313" key="1">
    <source>
        <dbReference type="EMBL" id="KUG10031.1"/>
    </source>
</evidence>
<accession>A0A0W8EN69</accession>
<dbReference type="EMBL" id="LNQE01001743">
    <property type="protein sequence ID" value="KUG10031.1"/>
    <property type="molecule type" value="Genomic_DNA"/>
</dbReference>
<dbReference type="AlphaFoldDB" id="A0A0W8EN69"/>
<gene>
    <name evidence="1" type="ORF">ASZ90_016564</name>
</gene>
<protein>
    <submittedName>
        <fullName evidence="1">Uncharacterized protein</fullName>
    </submittedName>
</protein>
<reference evidence="1" key="1">
    <citation type="journal article" date="2015" name="Proc. Natl. Acad. Sci. U.S.A.">
        <title>Networks of energetic and metabolic interactions define dynamics in microbial communities.</title>
        <authorList>
            <person name="Embree M."/>
            <person name="Liu J.K."/>
            <person name="Al-Bassam M.M."/>
            <person name="Zengler K."/>
        </authorList>
    </citation>
    <scope>NUCLEOTIDE SEQUENCE</scope>
</reference>
<proteinExistence type="predicted"/>
<sequence length="43" mass="4529">MLGQDMTTGFIGPVGDSLEFSISESLALLVRDPSSICVLTEKA</sequence>
<name>A0A0W8EN69_9ZZZZ</name>